<accession>A0ABW1TS70</accession>
<dbReference type="InterPro" id="IPR036410">
    <property type="entry name" value="HSP_DnaJ_Cys-rich_dom_sf"/>
</dbReference>
<dbReference type="RefSeq" id="WP_371437908.1">
    <property type="nucleotide sequence ID" value="NZ_JBHSRS010000013.1"/>
</dbReference>
<organism evidence="1 2">
    <name type="scientific">Polaromonas aquatica</name>
    <dbReference type="NCBI Taxonomy" id="332657"/>
    <lineage>
        <taxon>Bacteria</taxon>
        <taxon>Pseudomonadati</taxon>
        <taxon>Pseudomonadota</taxon>
        <taxon>Betaproteobacteria</taxon>
        <taxon>Burkholderiales</taxon>
        <taxon>Comamonadaceae</taxon>
        <taxon>Polaromonas</taxon>
    </lineage>
</organism>
<sequence length="59" mass="6432">MSDLTVGFKRIPCSDCNGTGELRIESENINENFDVEKQTVITECPLCLGLGFMLPAGPQ</sequence>
<gene>
    <name evidence="1" type="ORF">ACFQND_04285</name>
</gene>
<proteinExistence type="predicted"/>
<comment type="caution">
    <text evidence="1">The sequence shown here is derived from an EMBL/GenBank/DDBJ whole genome shotgun (WGS) entry which is preliminary data.</text>
</comment>
<dbReference type="Proteomes" id="UP001596270">
    <property type="component" value="Unassembled WGS sequence"/>
</dbReference>
<evidence type="ECO:0008006" key="3">
    <source>
        <dbReference type="Google" id="ProtNLM"/>
    </source>
</evidence>
<name>A0ABW1TS70_9BURK</name>
<evidence type="ECO:0000313" key="2">
    <source>
        <dbReference type="Proteomes" id="UP001596270"/>
    </source>
</evidence>
<evidence type="ECO:0000313" key="1">
    <source>
        <dbReference type="EMBL" id="MFC6280444.1"/>
    </source>
</evidence>
<dbReference type="SUPFAM" id="SSF57938">
    <property type="entry name" value="DnaJ/Hsp40 cysteine-rich domain"/>
    <property type="match status" value="1"/>
</dbReference>
<reference evidence="2" key="1">
    <citation type="journal article" date="2019" name="Int. J. Syst. Evol. Microbiol.">
        <title>The Global Catalogue of Microorganisms (GCM) 10K type strain sequencing project: providing services to taxonomists for standard genome sequencing and annotation.</title>
        <authorList>
            <consortium name="The Broad Institute Genomics Platform"/>
            <consortium name="The Broad Institute Genome Sequencing Center for Infectious Disease"/>
            <person name="Wu L."/>
            <person name="Ma J."/>
        </authorList>
    </citation>
    <scope>NUCLEOTIDE SEQUENCE [LARGE SCALE GENOMIC DNA]</scope>
    <source>
        <strain evidence="2">CCUG 39402</strain>
    </source>
</reference>
<protein>
    <recommendedName>
        <fullName evidence="3">Molecular chaperone DnaJ</fullName>
    </recommendedName>
</protein>
<dbReference type="EMBL" id="JBHSRS010000013">
    <property type="protein sequence ID" value="MFC6280444.1"/>
    <property type="molecule type" value="Genomic_DNA"/>
</dbReference>
<keyword evidence="2" id="KW-1185">Reference proteome</keyword>